<dbReference type="Gene3D" id="2.40.33.20">
    <property type="entry name" value="PK beta-barrel domain-like"/>
    <property type="match status" value="1"/>
</dbReference>
<evidence type="ECO:0000313" key="3">
    <source>
        <dbReference type="Proteomes" id="UP000295748"/>
    </source>
</evidence>
<dbReference type="InterPro" id="IPR011037">
    <property type="entry name" value="Pyrv_Knase-like_insert_dom_sf"/>
</dbReference>
<keyword evidence="3" id="KW-1185">Reference proteome</keyword>
<feature type="domain" description="MOSC" evidence="1">
    <location>
        <begin position="28"/>
        <end position="166"/>
    </location>
</feature>
<evidence type="ECO:0000259" key="1">
    <source>
        <dbReference type="PROSITE" id="PS51340"/>
    </source>
</evidence>
<dbReference type="SUPFAM" id="SSF50800">
    <property type="entry name" value="PK beta-barrel domain-like"/>
    <property type="match status" value="1"/>
</dbReference>
<accession>A0ABX5SU49</accession>
<reference evidence="2 3" key="1">
    <citation type="submission" date="2019-03" db="EMBL/GenBank/DDBJ databases">
        <authorList>
            <person name="Dong K."/>
        </authorList>
    </citation>
    <scope>NUCLEOTIDE SEQUENCE [LARGE SCALE GENOMIC DNA]</scope>
    <source>
        <strain evidence="3">dk512</strain>
    </source>
</reference>
<gene>
    <name evidence="2" type="ORF">E4K62_11940</name>
</gene>
<dbReference type="InterPro" id="IPR005302">
    <property type="entry name" value="MoCF_Sase_C"/>
</dbReference>
<protein>
    <submittedName>
        <fullName evidence="2">MOSC domain-containing protein</fullName>
    </submittedName>
</protein>
<dbReference type="Pfam" id="PF03473">
    <property type="entry name" value="MOSC"/>
    <property type="match status" value="1"/>
</dbReference>
<dbReference type="PROSITE" id="PS51340">
    <property type="entry name" value="MOSC"/>
    <property type="match status" value="1"/>
</dbReference>
<dbReference type="Proteomes" id="UP000295748">
    <property type="component" value="Chromosome"/>
</dbReference>
<dbReference type="PANTHER" id="PTHR30212:SF2">
    <property type="entry name" value="PROTEIN YIIM"/>
    <property type="match status" value="1"/>
</dbReference>
<dbReference type="EMBL" id="CP038266">
    <property type="protein sequence ID" value="QBR89327.1"/>
    <property type="molecule type" value="Genomic_DNA"/>
</dbReference>
<proteinExistence type="predicted"/>
<dbReference type="InterPro" id="IPR052353">
    <property type="entry name" value="Benzoxazolinone_Detox_Enz"/>
</dbReference>
<organism evidence="2 3">
    <name type="scientific">Microbacterium wangchenii</name>
    <dbReference type="NCBI Taxonomy" id="2541726"/>
    <lineage>
        <taxon>Bacteria</taxon>
        <taxon>Bacillati</taxon>
        <taxon>Actinomycetota</taxon>
        <taxon>Actinomycetes</taxon>
        <taxon>Micrococcales</taxon>
        <taxon>Microbacteriaceae</taxon>
        <taxon>Microbacterium</taxon>
    </lineage>
</organism>
<name>A0ABX5SU49_9MICO</name>
<sequence>MPRVLAVCVVHQLRPDSGFVGVTGIDKRPVRGAVHAGRYGLRGDVQASRKHHGGLDKAVYAYAQEDARFWEEQLGRELPPGWFGENLRVEGLDVNAARIGEVWRIGETVEVEVTMPRTPCATFARWVGGAEARGWVRRFAQERRLGPYLRVRRVGAIRAGDPIEVLSVPEGAPSIRDVFRAPE</sequence>
<dbReference type="RefSeq" id="WP_135067713.1">
    <property type="nucleotide sequence ID" value="NZ_CP038266.1"/>
</dbReference>
<evidence type="ECO:0000313" key="2">
    <source>
        <dbReference type="EMBL" id="QBR89327.1"/>
    </source>
</evidence>
<dbReference type="PANTHER" id="PTHR30212">
    <property type="entry name" value="PROTEIN YIIM"/>
    <property type="match status" value="1"/>
</dbReference>